<evidence type="ECO:0000313" key="2">
    <source>
        <dbReference type="Proteomes" id="UP000321172"/>
    </source>
</evidence>
<dbReference type="KEGG" id="ngf:FRF71_05390"/>
<proteinExistence type="predicted"/>
<evidence type="ECO:0000313" key="1">
    <source>
        <dbReference type="EMBL" id="QEA17473.1"/>
    </source>
</evidence>
<keyword evidence="2" id="KW-1185">Reference proteome</keyword>
<sequence>MAAIADLPAAALREEWVQLTRRIVPKVSPSVLRLAVAWEIQAKAHDGLSVATCQRLEQLARAKTLAHGTQLGVRLEREWRGTLHIVTVDKDHGIRWNDREWSSLSEVARAITGTRWSGPAFFGLKQKRRAA</sequence>
<dbReference type="AlphaFoldDB" id="A0A5B8S7T2"/>
<accession>A0A5B8S7T2</accession>
<gene>
    <name evidence="1" type="ORF">FRF71_05390</name>
</gene>
<dbReference type="InterPro" id="IPR021322">
    <property type="entry name" value="DUF2924"/>
</dbReference>
<reference evidence="1 2" key="1">
    <citation type="journal article" date="2013" name="J. Microbiol. Biotechnol.">
        <title>Novosphingobium ginsenosidimutans sp. nov., with the ability to convert ginsenoside.</title>
        <authorList>
            <person name="Kim J.K."/>
            <person name="He D."/>
            <person name="Liu Q.M."/>
            <person name="Park H.Y."/>
            <person name="Jung M.S."/>
            <person name="Yoon M.H."/>
            <person name="Kim S.C."/>
            <person name="Im W.T."/>
        </authorList>
    </citation>
    <scope>NUCLEOTIDE SEQUENCE [LARGE SCALE GENOMIC DNA]</scope>
    <source>
        <strain evidence="1 2">FW-6</strain>
    </source>
</reference>
<dbReference type="EMBL" id="CP042345">
    <property type="protein sequence ID" value="QEA17473.1"/>
    <property type="molecule type" value="Genomic_DNA"/>
</dbReference>
<dbReference type="OrthoDB" id="284135at2"/>
<dbReference type="Proteomes" id="UP000321172">
    <property type="component" value="Chromosome"/>
</dbReference>
<dbReference type="Pfam" id="PF11149">
    <property type="entry name" value="DUF2924"/>
    <property type="match status" value="1"/>
</dbReference>
<protein>
    <submittedName>
        <fullName evidence="1">DUF2924 domain-containing protein</fullName>
    </submittedName>
</protein>
<organism evidence="1 2">
    <name type="scientific">Novosphingobium ginsenosidimutans</name>
    <dbReference type="NCBI Taxonomy" id="1176536"/>
    <lineage>
        <taxon>Bacteria</taxon>
        <taxon>Pseudomonadati</taxon>
        <taxon>Pseudomonadota</taxon>
        <taxon>Alphaproteobacteria</taxon>
        <taxon>Sphingomonadales</taxon>
        <taxon>Sphingomonadaceae</taxon>
        <taxon>Novosphingobium</taxon>
    </lineage>
</organism>
<name>A0A5B8S7T2_9SPHN</name>